<evidence type="ECO:0000313" key="2">
    <source>
        <dbReference type="Proteomes" id="UP000624709"/>
    </source>
</evidence>
<keyword evidence="2" id="KW-1185">Reference proteome</keyword>
<accession>A0ABQ4BDY3</accession>
<sequence>MRPTWQANLPEHHDLLAPLPDVVDRAIVAKRAAGAADSEALAVQAFVTAMVWGYGPVGYGAFRTARVLRENPQAAQTLREAAQVVRSEGGAAAFAWLAQHRLRYLGVAFATKYLYFCNTPGSAPALILDRLVQRWLRQHAGCQVRLDWQVGDYTRYLHLVGAWADELGTTPDIVEYLMFSDTLSQEPGRSPWAAPDTETAVLPGSDGDATTAVLEAIEDAASAFAALADVSPADVDDFERGIRQLRRILLARNA</sequence>
<evidence type="ECO:0000313" key="1">
    <source>
        <dbReference type="EMBL" id="GIE68900.1"/>
    </source>
</evidence>
<dbReference type="Pfam" id="PF21790">
    <property type="entry name" value="OGG"/>
    <property type="match status" value="1"/>
</dbReference>
<comment type="caution">
    <text evidence="1">The sequence shown here is derived from an EMBL/GenBank/DDBJ whole genome shotgun (WGS) entry which is preliminary data.</text>
</comment>
<dbReference type="Proteomes" id="UP000624709">
    <property type="component" value="Unassembled WGS sequence"/>
</dbReference>
<gene>
    <name evidence="1" type="ORF">Apa02nite_050080</name>
</gene>
<protein>
    <submittedName>
        <fullName evidence="1">Uncharacterized protein</fullName>
    </submittedName>
</protein>
<dbReference type="EMBL" id="BOMS01000076">
    <property type="protein sequence ID" value="GIE68900.1"/>
    <property type="molecule type" value="Genomic_DNA"/>
</dbReference>
<proteinExistence type="predicted"/>
<dbReference type="InterPro" id="IPR048868">
    <property type="entry name" value="OGG-like_put"/>
</dbReference>
<reference evidence="1 2" key="1">
    <citation type="submission" date="2021-01" db="EMBL/GenBank/DDBJ databases">
        <title>Whole genome shotgun sequence of Actinoplanes palleronii NBRC 14916.</title>
        <authorList>
            <person name="Komaki H."/>
            <person name="Tamura T."/>
        </authorList>
    </citation>
    <scope>NUCLEOTIDE SEQUENCE [LARGE SCALE GENOMIC DNA]</scope>
    <source>
        <strain evidence="1 2">NBRC 14916</strain>
    </source>
</reference>
<organism evidence="1 2">
    <name type="scientific">Actinoplanes palleronii</name>
    <dbReference type="NCBI Taxonomy" id="113570"/>
    <lineage>
        <taxon>Bacteria</taxon>
        <taxon>Bacillati</taxon>
        <taxon>Actinomycetota</taxon>
        <taxon>Actinomycetes</taxon>
        <taxon>Micromonosporales</taxon>
        <taxon>Micromonosporaceae</taxon>
        <taxon>Actinoplanes</taxon>
    </lineage>
</organism>
<name>A0ABQ4BDY3_9ACTN</name>